<dbReference type="PANTHER" id="PTHR37984:SF5">
    <property type="entry name" value="PROTEIN NYNRIN-LIKE"/>
    <property type="match status" value="1"/>
</dbReference>
<dbReference type="Proteomes" id="UP000242715">
    <property type="component" value="Unassembled WGS sequence"/>
</dbReference>
<dbReference type="EMBL" id="DF974478">
    <property type="protein sequence ID" value="GAU48828.1"/>
    <property type="molecule type" value="Genomic_DNA"/>
</dbReference>
<dbReference type="CDD" id="cd09279">
    <property type="entry name" value="RNase_HI_like"/>
    <property type="match status" value="1"/>
</dbReference>
<dbReference type="Pfam" id="PF17919">
    <property type="entry name" value="RT_RNaseH_2"/>
    <property type="match status" value="1"/>
</dbReference>
<evidence type="ECO:0000313" key="8">
    <source>
        <dbReference type="EMBL" id="GAU48828.1"/>
    </source>
</evidence>
<dbReference type="SUPFAM" id="SSF53098">
    <property type="entry name" value="Ribonuclease H-like"/>
    <property type="match status" value="2"/>
</dbReference>
<feature type="region of interest" description="Disordered" evidence="6">
    <location>
        <begin position="1"/>
        <end position="23"/>
    </location>
</feature>
<evidence type="ECO:0000256" key="1">
    <source>
        <dbReference type="ARBA" id="ARBA00022679"/>
    </source>
</evidence>
<keyword evidence="1" id="KW-0808">Transferase</keyword>
<keyword evidence="2" id="KW-0548">Nucleotidyltransferase</keyword>
<dbReference type="InterPro" id="IPR002156">
    <property type="entry name" value="RNaseH_domain"/>
</dbReference>
<dbReference type="PROSITE" id="PS50994">
    <property type="entry name" value="INTEGRASE"/>
    <property type="match status" value="1"/>
</dbReference>
<dbReference type="AlphaFoldDB" id="A0A2Z6NXF8"/>
<dbReference type="OrthoDB" id="1416450at2759"/>
<accession>A0A2Z6NXF8</accession>
<feature type="domain" description="Integrase catalytic" evidence="7">
    <location>
        <begin position="1140"/>
        <end position="1195"/>
    </location>
</feature>
<dbReference type="Gene3D" id="1.10.340.70">
    <property type="match status" value="1"/>
</dbReference>
<keyword evidence="5" id="KW-0511">Multifunctional enzyme</keyword>
<dbReference type="InterPro" id="IPR043502">
    <property type="entry name" value="DNA/RNA_pol_sf"/>
</dbReference>
<gene>
    <name evidence="8" type="ORF">TSUD_190590</name>
</gene>
<dbReference type="InterPro" id="IPR036397">
    <property type="entry name" value="RNaseH_sf"/>
</dbReference>
<dbReference type="GO" id="GO:0004523">
    <property type="term" value="F:RNA-DNA hybrid ribonuclease activity"/>
    <property type="evidence" value="ECO:0007669"/>
    <property type="project" value="InterPro"/>
</dbReference>
<dbReference type="InterPro" id="IPR043128">
    <property type="entry name" value="Rev_trsase/Diguanyl_cyclase"/>
</dbReference>
<dbReference type="CDD" id="cd09274">
    <property type="entry name" value="RNase_HI_RT_Ty3"/>
    <property type="match status" value="1"/>
</dbReference>
<evidence type="ECO:0000259" key="7">
    <source>
        <dbReference type="PROSITE" id="PS50994"/>
    </source>
</evidence>
<dbReference type="PANTHER" id="PTHR37984">
    <property type="entry name" value="PROTEIN CBG26694"/>
    <property type="match status" value="1"/>
</dbReference>
<dbReference type="CDD" id="cd00303">
    <property type="entry name" value="retropepsin_like"/>
    <property type="match status" value="1"/>
</dbReference>
<keyword evidence="4" id="KW-0255">Endonuclease</keyword>
<proteinExistence type="predicted"/>
<protein>
    <recommendedName>
        <fullName evidence="7">Integrase catalytic domain-containing protein</fullName>
    </recommendedName>
</protein>
<evidence type="ECO:0000313" key="9">
    <source>
        <dbReference type="Proteomes" id="UP000242715"/>
    </source>
</evidence>
<dbReference type="InterPro" id="IPR001584">
    <property type="entry name" value="Integrase_cat-core"/>
</dbReference>
<dbReference type="GO" id="GO:0016779">
    <property type="term" value="F:nucleotidyltransferase activity"/>
    <property type="evidence" value="ECO:0007669"/>
    <property type="project" value="UniProtKB-KW"/>
</dbReference>
<dbReference type="GO" id="GO:0003676">
    <property type="term" value="F:nucleic acid binding"/>
    <property type="evidence" value="ECO:0007669"/>
    <property type="project" value="InterPro"/>
</dbReference>
<sequence>PMTRTQWRKHQRQKKLALQNVQNPVDNKGKQVVELAKKPMKDRISLPSSTDKTEDKVEDERMEANDFLDSEPDFDILVNVVSILPAEYDIWSEVQSGEDEFDSNELALHKPMCYYVMSNGCLEEQKAIFERPDEGMKSHLKPLFIQAKVNHVGINKVLVDGGAAVNLMPEFLLNKIGKRSTDLHPHNIILSNYEGETGFSLGAIQLEVAVGSTLRSTLFIVIDSKANYNMLLGREWIHGVGAVPSTLHQRISIWREDGVVENIEADQSYFRSDAHHISRYTFDKKLANIPPCTEQEFAFTPATNVYHSVKLDPTHGFIWEREEIDDGPYEEDGKIYPTGIKMALEANLLQENMAVEVNNHGKTLPEMQRLDCIYDDEPLGFEKDPLSSNPKMQAQDPLQEIDIGDGSVKRPTYISANLSNDLKIKLVELLKEFKDCFAWDYNEMPGLSRNLVEHRLPIRPDKKPVKQLPRKFAPDIMFKIKEEIERLLRSKFIRTARYVEWLANIVPVIKKNGPLRICIDFRDLNNATPKDEYSMPVAEMLVDSAAGFEYLSMLDGYSGYNQIFIAEDDVSKTAFRCPGALGTYEWVVMPFGDFLGFVVHKKGIEINQNKTKAIMETKSPSNKKQLQSLLGKINFLRRFISNLSGKAQPFSPLLRLKKEDVFTWGQDQQKAFDYIKIYLSNPPTLMPPIRNKFMKLYISVSDSTLGSMLAQEDENGNEKAIYYLSRVLNDAETRYSSIEKLCLCLYFSCMKLKHYIKPVEVYVYSHYDVIKHMLSKPILHNRIGKWALALTEYSLTYKPLKAIKGQIVADFIVDHSAIETQQDYVDSEPWKLYFDGSKHKYGTGIGILIISPSKIPTKFKYKINGFCSNNEAEYEALITGLEILLDLGEKNILIRGDSELVLKQITKEYKCIKEHLIKYFVIANSLLKHFDSVNIECVPRIENQEANDLAQIASGYKISKEKLEDLIEIKDKLIVNQPVSTELSMPKLVGADEPQDSQDYGNGENPEIFEIFAIDNLSNNDWRKQLVEYLENPTGVVSRKVKYRALSYVIIGNELMKKTSEGVLLKCLSETEAYLSMSDVHSGACGSHQADHKMKWLLFRQGLYWPTMLRDCIEFAKGCQECQRHAGIQHVPASELHSIVKPWPFRGWALDLIGEIKPASSKNQRYIIVGVDYFTKWIEAVPLPNVDQEAVINFI</sequence>
<feature type="non-terminal residue" evidence="8">
    <location>
        <position position="1"/>
    </location>
</feature>
<keyword evidence="9" id="KW-1185">Reference proteome</keyword>
<dbReference type="InterPro" id="IPR041588">
    <property type="entry name" value="Integrase_H2C2"/>
</dbReference>
<dbReference type="Pfam" id="PF13456">
    <property type="entry name" value="RVT_3"/>
    <property type="match status" value="1"/>
</dbReference>
<organism evidence="8 9">
    <name type="scientific">Trifolium subterraneum</name>
    <name type="common">Subterranean clover</name>
    <dbReference type="NCBI Taxonomy" id="3900"/>
    <lineage>
        <taxon>Eukaryota</taxon>
        <taxon>Viridiplantae</taxon>
        <taxon>Streptophyta</taxon>
        <taxon>Embryophyta</taxon>
        <taxon>Tracheophyta</taxon>
        <taxon>Spermatophyta</taxon>
        <taxon>Magnoliopsida</taxon>
        <taxon>eudicotyledons</taxon>
        <taxon>Gunneridae</taxon>
        <taxon>Pentapetalae</taxon>
        <taxon>rosids</taxon>
        <taxon>fabids</taxon>
        <taxon>Fabales</taxon>
        <taxon>Fabaceae</taxon>
        <taxon>Papilionoideae</taxon>
        <taxon>50 kb inversion clade</taxon>
        <taxon>NPAAA clade</taxon>
        <taxon>Hologalegina</taxon>
        <taxon>IRL clade</taxon>
        <taxon>Trifolieae</taxon>
        <taxon>Trifolium</taxon>
    </lineage>
</organism>
<dbReference type="GO" id="GO:0015074">
    <property type="term" value="P:DNA integration"/>
    <property type="evidence" value="ECO:0007669"/>
    <property type="project" value="InterPro"/>
</dbReference>
<keyword evidence="4" id="KW-0378">Hydrolase</keyword>
<dbReference type="InterPro" id="IPR021109">
    <property type="entry name" value="Peptidase_aspartic_dom_sf"/>
</dbReference>
<dbReference type="Gene3D" id="2.40.70.10">
    <property type="entry name" value="Acid Proteases"/>
    <property type="match status" value="1"/>
</dbReference>
<dbReference type="Gene3D" id="3.30.70.270">
    <property type="match status" value="2"/>
</dbReference>
<dbReference type="SUPFAM" id="SSF50630">
    <property type="entry name" value="Acid proteases"/>
    <property type="match status" value="1"/>
</dbReference>
<reference evidence="9" key="1">
    <citation type="journal article" date="2017" name="Front. Plant Sci.">
        <title>Climate Clever Clovers: New Paradigm to Reduce the Environmental Footprint of Ruminants by Breeding Low Methanogenic Forages Utilizing Haplotype Variation.</title>
        <authorList>
            <person name="Kaur P."/>
            <person name="Appels R."/>
            <person name="Bayer P.E."/>
            <person name="Keeble-Gagnere G."/>
            <person name="Wang J."/>
            <person name="Hirakawa H."/>
            <person name="Shirasawa K."/>
            <person name="Vercoe P."/>
            <person name="Stefanova K."/>
            <person name="Durmic Z."/>
            <person name="Nichols P."/>
            <person name="Revell C."/>
            <person name="Isobe S.N."/>
            <person name="Edwards D."/>
            <person name="Erskine W."/>
        </authorList>
    </citation>
    <scope>NUCLEOTIDE SEQUENCE [LARGE SCALE GENOMIC DNA]</scope>
    <source>
        <strain evidence="9">cv. Daliak</strain>
    </source>
</reference>
<dbReference type="Gene3D" id="3.10.10.10">
    <property type="entry name" value="HIV Type 1 Reverse Transcriptase, subunit A, domain 1"/>
    <property type="match status" value="1"/>
</dbReference>
<dbReference type="SUPFAM" id="SSF56672">
    <property type="entry name" value="DNA/RNA polymerases"/>
    <property type="match status" value="1"/>
</dbReference>
<name>A0A2Z6NXF8_TRISU</name>
<dbReference type="Pfam" id="PF17921">
    <property type="entry name" value="Integrase_H2C2"/>
    <property type="match status" value="1"/>
</dbReference>
<keyword evidence="3" id="KW-0540">Nuclease</keyword>
<dbReference type="InterPro" id="IPR050951">
    <property type="entry name" value="Retrovirus_Pol_polyprotein"/>
</dbReference>
<dbReference type="InterPro" id="IPR041577">
    <property type="entry name" value="RT_RNaseH_2"/>
</dbReference>
<evidence type="ECO:0000256" key="5">
    <source>
        <dbReference type="ARBA" id="ARBA00023268"/>
    </source>
</evidence>
<evidence type="ECO:0000256" key="2">
    <source>
        <dbReference type="ARBA" id="ARBA00022695"/>
    </source>
</evidence>
<evidence type="ECO:0000256" key="4">
    <source>
        <dbReference type="ARBA" id="ARBA00022759"/>
    </source>
</evidence>
<dbReference type="Gene3D" id="3.30.420.10">
    <property type="entry name" value="Ribonuclease H-like superfamily/Ribonuclease H"/>
    <property type="match status" value="2"/>
</dbReference>
<evidence type="ECO:0000256" key="6">
    <source>
        <dbReference type="SAM" id="MobiDB-lite"/>
    </source>
</evidence>
<feature type="compositionally biased region" description="Basic residues" evidence="6">
    <location>
        <begin position="1"/>
        <end position="15"/>
    </location>
</feature>
<evidence type="ECO:0000256" key="3">
    <source>
        <dbReference type="ARBA" id="ARBA00022722"/>
    </source>
</evidence>
<dbReference type="CDD" id="cd01647">
    <property type="entry name" value="RT_LTR"/>
    <property type="match status" value="1"/>
</dbReference>
<dbReference type="InterPro" id="IPR012337">
    <property type="entry name" value="RNaseH-like_sf"/>
</dbReference>